<name>A0AAE7B5N3_9BACT</name>
<sequence>MKKILTFFIFIFMLYLFFYLPTDNKNKEELKLSEENNPTTKETTPKIIENNSDISAKKDKPKKIIKKIPQKEPEIKINLNPEITIIREKDIYKKDTYKEPKSIKEIEEEKMKEDLEMNFGISIDKEKKTIDAIKLDLQKKF</sequence>
<evidence type="ECO:0000256" key="1">
    <source>
        <dbReference type="SAM" id="MobiDB-lite"/>
    </source>
</evidence>
<feature type="region of interest" description="Disordered" evidence="1">
    <location>
        <begin position="31"/>
        <end position="53"/>
    </location>
</feature>
<proteinExistence type="predicted"/>
<evidence type="ECO:0000256" key="2">
    <source>
        <dbReference type="SAM" id="Phobius"/>
    </source>
</evidence>
<keyword evidence="2" id="KW-0812">Transmembrane</keyword>
<dbReference type="AlphaFoldDB" id="A0AAE7B5N3"/>
<organism evidence="3 4">
    <name type="scientific">Arcobacter venerupis</name>
    <dbReference type="NCBI Taxonomy" id="1054033"/>
    <lineage>
        <taxon>Bacteria</taxon>
        <taxon>Pseudomonadati</taxon>
        <taxon>Campylobacterota</taxon>
        <taxon>Epsilonproteobacteria</taxon>
        <taxon>Campylobacterales</taxon>
        <taxon>Arcobacteraceae</taxon>
        <taxon>Arcobacter</taxon>
    </lineage>
</organism>
<dbReference type="KEGG" id="avp:AVENP_0193"/>
<accession>A0AAE7B5N3</accession>
<gene>
    <name evidence="3" type="ORF">AVENP_0193</name>
</gene>
<protein>
    <submittedName>
        <fullName evidence="3">Uncharacterized protein</fullName>
    </submittedName>
</protein>
<feature type="compositionally biased region" description="Low complexity" evidence="1">
    <location>
        <begin position="35"/>
        <end position="49"/>
    </location>
</feature>
<reference evidence="3 4" key="1">
    <citation type="submission" date="2020-05" db="EMBL/GenBank/DDBJ databases">
        <title>Complete genome sequencing of Campylobacter and Arcobacter type strains.</title>
        <authorList>
            <person name="Miller W.G."/>
            <person name="Yee E."/>
        </authorList>
    </citation>
    <scope>NUCLEOTIDE SEQUENCE [LARGE SCALE GENOMIC DNA]</scope>
    <source>
        <strain evidence="3 4">LMG 26156</strain>
    </source>
</reference>
<evidence type="ECO:0000313" key="3">
    <source>
        <dbReference type="EMBL" id="QKF65773.1"/>
    </source>
</evidence>
<dbReference type="EMBL" id="CP053840">
    <property type="protein sequence ID" value="QKF65773.1"/>
    <property type="molecule type" value="Genomic_DNA"/>
</dbReference>
<keyword evidence="2" id="KW-0472">Membrane</keyword>
<keyword evidence="2" id="KW-1133">Transmembrane helix</keyword>
<dbReference type="RefSeq" id="WP_128358343.1">
    <property type="nucleotide sequence ID" value="NZ_CP053840.1"/>
</dbReference>
<keyword evidence="4" id="KW-1185">Reference proteome</keyword>
<evidence type="ECO:0000313" key="4">
    <source>
        <dbReference type="Proteomes" id="UP000503482"/>
    </source>
</evidence>
<feature type="transmembrane region" description="Helical" evidence="2">
    <location>
        <begin position="6"/>
        <end position="22"/>
    </location>
</feature>
<dbReference type="Proteomes" id="UP000503482">
    <property type="component" value="Chromosome"/>
</dbReference>